<evidence type="ECO:0000259" key="2">
    <source>
        <dbReference type="PROSITE" id="PS50104"/>
    </source>
</evidence>
<protein>
    <recommendedName>
        <fullName evidence="2">TIR domain-containing protein</fullName>
    </recommendedName>
</protein>
<dbReference type="PROSITE" id="PS50104">
    <property type="entry name" value="TIR"/>
    <property type="match status" value="1"/>
</dbReference>
<dbReference type="PANTHER" id="PTHR32009">
    <property type="entry name" value="TMV RESISTANCE PROTEIN N-LIKE"/>
    <property type="match status" value="1"/>
</dbReference>
<feature type="domain" description="TIR" evidence="2">
    <location>
        <begin position="27"/>
        <end position="194"/>
    </location>
</feature>
<evidence type="ECO:0000313" key="3">
    <source>
        <dbReference type="EMBL" id="KAK4263376.1"/>
    </source>
</evidence>
<dbReference type="Pfam" id="PF01582">
    <property type="entry name" value="TIR"/>
    <property type="match status" value="1"/>
</dbReference>
<dbReference type="Gene3D" id="3.40.50.10140">
    <property type="entry name" value="Toll/interleukin-1 receptor homology (TIR) domain"/>
    <property type="match status" value="1"/>
</dbReference>
<dbReference type="GO" id="GO:0007165">
    <property type="term" value="P:signal transduction"/>
    <property type="evidence" value="ECO:0007669"/>
    <property type="project" value="InterPro"/>
</dbReference>
<accession>A0AAE1J3Z5</accession>
<evidence type="ECO:0000313" key="4">
    <source>
        <dbReference type="Proteomes" id="UP001293593"/>
    </source>
</evidence>
<proteinExistence type="predicted"/>
<comment type="caution">
    <text evidence="3">The sequence shown here is derived from an EMBL/GenBank/DDBJ whole genome shotgun (WGS) entry which is preliminary data.</text>
</comment>
<evidence type="ECO:0000256" key="1">
    <source>
        <dbReference type="ARBA" id="ARBA00023027"/>
    </source>
</evidence>
<dbReference type="Proteomes" id="UP001293593">
    <property type="component" value="Unassembled WGS sequence"/>
</dbReference>
<dbReference type="FunFam" id="3.40.50.10140:FF:000007">
    <property type="entry name" value="Disease resistance protein (TIR-NBS-LRR class)"/>
    <property type="match status" value="1"/>
</dbReference>
<dbReference type="InterPro" id="IPR035897">
    <property type="entry name" value="Toll_tir_struct_dom_sf"/>
</dbReference>
<dbReference type="PANTHER" id="PTHR32009:SF155">
    <property type="entry name" value="DISEASE RESISTANCE PROTEIN (TIR-NBS-LRR CLASS)"/>
    <property type="match status" value="1"/>
</dbReference>
<dbReference type="SUPFAM" id="SSF52200">
    <property type="entry name" value="Toll/Interleukin receptor TIR domain"/>
    <property type="match status" value="1"/>
</dbReference>
<dbReference type="AlphaFoldDB" id="A0AAE1J3Z5"/>
<keyword evidence="1" id="KW-0520">NAD</keyword>
<dbReference type="InterPro" id="IPR000157">
    <property type="entry name" value="TIR_dom"/>
</dbReference>
<dbReference type="EMBL" id="JAWXYG010000009">
    <property type="protein sequence ID" value="KAK4263376.1"/>
    <property type="molecule type" value="Genomic_DNA"/>
</dbReference>
<gene>
    <name evidence="3" type="ORF">QN277_028794</name>
</gene>
<keyword evidence="4" id="KW-1185">Reference proteome</keyword>
<reference evidence="3" key="1">
    <citation type="submission" date="2023-10" db="EMBL/GenBank/DDBJ databases">
        <title>Chromosome-level genome of the transformable northern wattle, Acacia crassicarpa.</title>
        <authorList>
            <person name="Massaro I."/>
            <person name="Sinha N.R."/>
            <person name="Poethig S."/>
            <person name="Leichty A.R."/>
        </authorList>
    </citation>
    <scope>NUCLEOTIDE SEQUENCE</scope>
    <source>
        <strain evidence="3">Acra3RX</strain>
        <tissue evidence="3">Leaf</tissue>
    </source>
</reference>
<name>A0AAE1J3Z5_9FABA</name>
<organism evidence="3 4">
    <name type="scientific">Acacia crassicarpa</name>
    <name type="common">northern wattle</name>
    <dbReference type="NCBI Taxonomy" id="499986"/>
    <lineage>
        <taxon>Eukaryota</taxon>
        <taxon>Viridiplantae</taxon>
        <taxon>Streptophyta</taxon>
        <taxon>Embryophyta</taxon>
        <taxon>Tracheophyta</taxon>
        <taxon>Spermatophyta</taxon>
        <taxon>Magnoliopsida</taxon>
        <taxon>eudicotyledons</taxon>
        <taxon>Gunneridae</taxon>
        <taxon>Pentapetalae</taxon>
        <taxon>rosids</taxon>
        <taxon>fabids</taxon>
        <taxon>Fabales</taxon>
        <taxon>Fabaceae</taxon>
        <taxon>Caesalpinioideae</taxon>
        <taxon>mimosoid clade</taxon>
        <taxon>Acacieae</taxon>
        <taxon>Acacia</taxon>
    </lineage>
</organism>
<dbReference type="SMART" id="SM00255">
    <property type="entry name" value="TIR"/>
    <property type="match status" value="1"/>
</dbReference>
<sequence length="312" mass="36124">MLPFMASSSSSINMTPPPPLFPKASVETYDVFLSFRGEDTRYSFTSHLHAALSRLKLRTYIDYELERGDEISPALVKAIEEAKISVIVLSENYASSRWCLDELVKIMECKRTKGQIVVPIFYHIEPTHVRNQTGSYAKVFAHHDRLFMATDPNKVLRWRLALSEAANLSGWDCLVTRMESELVERIAIDVLQKLDSINNGGIESRIETYKQMAQAKLEKCLKSGNMNDMEDLTETLQQLANLKLEKALRTDHDKDWEELEVTNQRILELKRQMWVRSFLNPKARQDYTETQHQIAQINAERDNRRRGLYRGI</sequence>